<dbReference type="SUPFAM" id="SSF161098">
    <property type="entry name" value="MetI-like"/>
    <property type="match status" value="1"/>
</dbReference>
<dbReference type="InterPro" id="IPR000515">
    <property type="entry name" value="MetI-like"/>
</dbReference>
<dbReference type="InterPro" id="IPR050809">
    <property type="entry name" value="UgpAE/MalFG_permease"/>
</dbReference>
<comment type="caution">
    <text evidence="9">The sequence shown here is derived from an EMBL/GenBank/DDBJ whole genome shotgun (WGS) entry which is preliminary data.</text>
</comment>
<feature type="transmembrane region" description="Helical" evidence="7">
    <location>
        <begin position="179"/>
        <end position="204"/>
    </location>
</feature>
<feature type="transmembrane region" description="Helical" evidence="7">
    <location>
        <begin position="138"/>
        <end position="159"/>
    </location>
</feature>
<evidence type="ECO:0000256" key="3">
    <source>
        <dbReference type="ARBA" id="ARBA00022475"/>
    </source>
</evidence>
<dbReference type="Pfam" id="PF00528">
    <property type="entry name" value="BPD_transp_1"/>
    <property type="match status" value="1"/>
</dbReference>
<keyword evidence="5 7" id="KW-1133">Transmembrane helix</keyword>
<gene>
    <name evidence="9" type="ORF">ACFFNY_08505</name>
</gene>
<protein>
    <submittedName>
        <fullName evidence="9">ABC transporter permease</fullName>
    </submittedName>
</protein>
<dbReference type="PANTHER" id="PTHR43227">
    <property type="entry name" value="BLL4140 PROTEIN"/>
    <property type="match status" value="1"/>
</dbReference>
<dbReference type="PANTHER" id="PTHR43227:SF11">
    <property type="entry name" value="BLL4140 PROTEIN"/>
    <property type="match status" value="1"/>
</dbReference>
<evidence type="ECO:0000256" key="7">
    <source>
        <dbReference type="RuleBase" id="RU363032"/>
    </source>
</evidence>
<comment type="similarity">
    <text evidence="7">Belongs to the binding-protein-dependent transport system permease family.</text>
</comment>
<proteinExistence type="inferred from homology"/>
<evidence type="ECO:0000256" key="5">
    <source>
        <dbReference type="ARBA" id="ARBA00022989"/>
    </source>
</evidence>
<comment type="subcellular location">
    <subcellularLocation>
        <location evidence="1 7">Cell membrane</location>
        <topology evidence="1 7">Multi-pass membrane protein</topology>
    </subcellularLocation>
</comment>
<evidence type="ECO:0000256" key="4">
    <source>
        <dbReference type="ARBA" id="ARBA00022692"/>
    </source>
</evidence>
<evidence type="ECO:0000313" key="10">
    <source>
        <dbReference type="Proteomes" id="UP001589619"/>
    </source>
</evidence>
<dbReference type="Gene3D" id="1.10.3720.10">
    <property type="entry name" value="MetI-like"/>
    <property type="match status" value="1"/>
</dbReference>
<evidence type="ECO:0000256" key="2">
    <source>
        <dbReference type="ARBA" id="ARBA00022448"/>
    </source>
</evidence>
<dbReference type="EMBL" id="JBHMAG010000007">
    <property type="protein sequence ID" value="MFB9751610.1"/>
    <property type="molecule type" value="Genomic_DNA"/>
</dbReference>
<reference evidence="9 10" key="1">
    <citation type="submission" date="2024-09" db="EMBL/GenBank/DDBJ databases">
        <authorList>
            <person name="Sun Q."/>
            <person name="Mori K."/>
        </authorList>
    </citation>
    <scope>NUCLEOTIDE SEQUENCE [LARGE SCALE GENOMIC DNA]</scope>
    <source>
        <strain evidence="9 10">JCM 12520</strain>
    </source>
</reference>
<dbReference type="InterPro" id="IPR035906">
    <property type="entry name" value="MetI-like_sf"/>
</dbReference>
<feature type="transmembrane region" description="Helical" evidence="7">
    <location>
        <begin position="96"/>
        <end position="117"/>
    </location>
</feature>
<keyword evidence="4 7" id="KW-0812">Transmembrane</keyword>
<keyword evidence="6 7" id="KW-0472">Membrane</keyword>
<name>A0ABV5VTZ1_9BACL</name>
<feature type="transmembrane region" description="Helical" evidence="7">
    <location>
        <begin position="286"/>
        <end position="307"/>
    </location>
</feature>
<organism evidence="9 10">
    <name type="scientific">Paenibacillus hodogayensis</name>
    <dbReference type="NCBI Taxonomy" id="279208"/>
    <lineage>
        <taxon>Bacteria</taxon>
        <taxon>Bacillati</taxon>
        <taxon>Bacillota</taxon>
        <taxon>Bacilli</taxon>
        <taxon>Bacillales</taxon>
        <taxon>Paenibacillaceae</taxon>
        <taxon>Paenibacillus</taxon>
    </lineage>
</organism>
<accession>A0ABV5VTZ1</accession>
<dbReference type="PROSITE" id="PS50928">
    <property type="entry name" value="ABC_TM1"/>
    <property type="match status" value="1"/>
</dbReference>
<dbReference type="Proteomes" id="UP001589619">
    <property type="component" value="Unassembled WGS sequence"/>
</dbReference>
<feature type="domain" description="ABC transmembrane type-1" evidence="8">
    <location>
        <begin position="92"/>
        <end position="307"/>
    </location>
</feature>
<keyword evidence="10" id="KW-1185">Reference proteome</keyword>
<dbReference type="CDD" id="cd06261">
    <property type="entry name" value="TM_PBP2"/>
    <property type="match status" value="1"/>
</dbReference>
<keyword evidence="2 7" id="KW-0813">Transport</keyword>
<keyword evidence="3" id="KW-1003">Cell membrane</keyword>
<sequence length="319" mass="36534">MTETHRAAAAAHRPPEVRRKRRDVIWRYRALYLMLLPGFVYYAIYVYAPMYGAVIAFKDYNVIKGIFGSPWADPWYKYFKAFFDSPYAWQTLRNTLLISLYKLVWGMPPGILLAVLLNEVRHEWYKRFVQTVSYLPHFLSMVIIYGLVTALLSQTDGLLNQWIKSITGEAVPFLTSTDWFRSILVASGIWQNVGWSAIIYLAAIAGIDPSLYEAARCDGAGRLRMIWHITLPGIRSVIMLLLVLRLGHVLDAGFEQIYIMYNVHVYPVADIIDTWVFRVGLVEMNFSLATAVGLFKTLIGIVLIVGANRLAKRWEGSIW</sequence>
<dbReference type="RefSeq" id="WP_344912294.1">
    <property type="nucleotide sequence ID" value="NZ_BAAAYO010000010.1"/>
</dbReference>
<feature type="transmembrane region" description="Helical" evidence="7">
    <location>
        <begin position="28"/>
        <end position="48"/>
    </location>
</feature>
<evidence type="ECO:0000256" key="1">
    <source>
        <dbReference type="ARBA" id="ARBA00004651"/>
    </source>
</evidence>
<feature type="transmembrane region" description="Helical" evidence="7">
    <location>
        <begin position="225"/>
        <end position="244"/>
    </location>
</feature>
<evidence type="ECO:0000259" key="8">
    <source>
        <dbReference type="PROSITE" id="PS50928"/>
    </source>
</evidence>
<evidence type="ECO:0000313" key="9">
    <source>
        <dbReference type="EMBL" id="MFB9751610.1"/>
    </source>
</evidence>
<evidence type="ECO:0000256" key="6">
    <source>
        <dbReference type="ARBA" id="ARBA00023136"/>
    </source>
</evidence>